<proteinExistence type="predicted"/>
<keyword evidence="2" id="KW-1185">Reference proteome</keyword>
<organism evidence="1 2">
    <name type="scientific">Bauhinia variegata</name>
    <name type="common">Purple orchid tree</name>
    <name type="synonym">Phanera variegata</name>
    <dbReference type="NCBI Taxonomy" id="167791"/>
    <lineage>
        <taxon>Eukaryota</taxon>
        <taxon>Viridiplantae</taxon>
        <taxon>Streptophyta</taxon>
        <taxon>Embryophyta</taxon>
        <taxon>Tracheophyta</taxon>
        <taxon>Spermatophyta</taxon>
        <taxon>Magnoliopsida</taxon>
        <taxon>eudicotyledons</taxon>
        <taxon>Gunneridae</taxon>
        <taxon>Pentapetalae</taxon>
        <taxon>rosids</taxon>
        <taxon>fabids</taxon>
        <taxon>Fabales</taxon>
        <taxon>Fabaceae</taxon>
        <taxon>Cercidoideae</taxon>
        <taxon>Cercideae</taxon>
        <taxon>Bauhiniinae</taxon>
        <taxon>Bauhinia</taxon>
    </lineage>
</organism>
<evidence type="ECO:0000313" key="1">
    <source>
        <dbReference type="EMBL" id="KAI4333418.1"/>
    </source>
</evidence>
<comment type="caution">
    <text evidence="1">The sequence shown here is derived from an EMBL/GenBank/DDBJ whole genome shotgun (WGS) entry which is preliminary data.</text>
</comment>
<name>A0ACB9NAD5_BAUVA</name>
<gene>
    <name evidence="1" type="ORF">L6164_018238</name>
</gene>
<reference evidence="1 2" key="1">
    <citation type="journal article" date="2022" name="DNA Res.">
        <title>Chromosomal-level genome assembly of the orchid tree Bauhinia variegata (Leguminosae; Cercidoideae) supports the allotetraploid origin hypothesis of Bauhinia.</title>
        <authorList>
            <person name="Zhong Y."/>
            <person name="Chen Y."/>
            <person name="Zheng D."/>
            <person name="Pang J."/>
            <person name="Liu Y."/>
            <person name="Luo S."/>
            <person name="Meng S."/>
            <person name="Qian L."/>
            <person name="Wei D."/>
            <person name="Dai S."/>
            <person name="Zhou R."/>
        </authorList>
    </citation>
    <scope>NUCLEOTIDE SEQUENCE [LARGE SCALE GENOMIC DNA]</scope>
    <source>
        <strain evidence="1">BV-YZ2020</strain>
    </source>
</reference>
<accession>A0ACB9NAD5</accession>
<sequence>MESADFISALPSDVQSIIVSKLPIDECVRTSVLSKKWESIWKHTTHLEIHLKSLVCPSSWRHQRYACLSIIRKQVREDVFGLYSERVLSVLNSHSDELRSISFVHFTRNLIRGHLGTWIRFLAEEMKKIEHLSLQCEPADLQVNIQDFPIISYYLNLSVLAPGIFSFLASLELTNYYIQSATPFQGCQRLQTLKMRRIHVHERTLSEILQSCNFLEKFRLSASSGFKELKIRNPNLKVLELAEFTVNAIKVLVEGLQVLILGTLFCPSGKFIINARSLSVLRSHTTMDNPQMVNAELLTNEAILENCSDLFRYNTRNTFKYLSTLSIALDLNNIREAMALSYVLNSCINLQILELVLPVRKPSEGESSSSGDCFLPYPKSKFWEMRGIPNSIVSELKYVTVSGFQGKEQEVGFVEEVITTATMMQRITIFCSCNVKETTLLLSELPRASRNLSIVLKPKNRVAE</sequence>
<evidence type="ECO:0000313" key="2">
    <source>
        <dbReference type="Proteomes" id="UP000828941"/>
    </source>
</evidence>
<dbReference type="EMBL" id="CM039432">
    <property type="protein sequence ID" value="KAI4333418.1"/>
    <property type="molecule type" value="Genomic_DNA"/>
</dbReference>
<dbReference type="Proteomes" id="UP000828941">
    <property type="component" value="Chromosome 7"/>
</dbReference>
<protein>
    <submittedName>
        <fullName evidence="1">Uncharacterized protein</fullName>
    </submittedName>
</protein>